<keyword evidence="6" id="KW-1185">Reference proteome</keyword>
<evidence type="ECO:0000313" key="6">
    <source>
        <dbReference type="Proteomes" id="UP000332933"/>
    </source>
</evidence>
<reference evidence="4" key="2">
    <citation type="submission" date="2019-06" db="EMBL/GenBank/DDBJ databases">
        <title>Genomics analysis of Aphanomyces spp. identifies a new class of oomycete effector associated with host adaptation.</title>
        <authorList>
            <person name="Gaulin E."/>
        </authorList>
    </citation>
    <scope>NUCLEOTIDE SEQUENCE</scope>
    <source>
        <strain evidence="4">CBS 578.67</strain>
    </source>
</reference>
<dbReference type="InterPro" id="IPR042099">
    <property type="entry name" value="ANL_N_sf"/>
</dbReference>
<keyword evidence="1" id="KW-0547">Nucleotide-binding</keyword>
<dbReference type="AlphaFoldDB" id="A0A485KY21"/>
<accession>A0A485KY21</accession>
<evidence type="ECO:0000313" key="4">
    <source>
        <dbReference type="EMBL" id="KAF0696177.1"/>
    </source>
</evidence>
<dbReference type="GO" id="GO:0005524">
    <property type="term" value="F:ATP binding"/>
    <property type="evidence" value="ECO:0007669"/>
    <property type="project" value="UniProtKB-KW"/>
</dbReference>
<dbReference type="SUPFAM" id="SSF56801">
    <property type="entry name" value="Acetyl-CoA synthetase-like"/>
    <property type="match status" value="1"/>
</dbReference>
<proteinExistence type="predicted"/>
<organism evidence="5 6">
    <name type="scientific">Aphanomyces stellatus</name>
    <dbReference type="NCBI Taxonomy" id="120398"/>
    <lineage>
        <taxon>Eukaryota</taxon>
        <taxon>Sar</taxon>
        <taxon>Stramenopiles</taxon>
        <taxon>Oomycota</taxon>
        <taxon>Saprolegniomycetes</taxon>
        <taxon>Saprolegniales</taxon>
        <taxon>Verrucalvaceae</taxon>
        <taxon>Aphanomyces</taxon>
    </lineage>
</organism>
<dbReference type="PROSITE" id="PS00455">
    <property type="entry name" value="AMP_BINDING"/>
    <property type="match status" value="1"/>
</dbReference>
<evidence type="ECO:0000256" key="2">
    <source>
        <dbReference type="ARBA" id="ARBA00022840"/>
    </source>
</evidence>
<dbReference type="EMBL" id="VJMH01005423">
    <property type="protein sequence ID" value="KAF0696177.1"/>
    <property type="molecule type" value="Genomic_DNA"/>
</dbReference>
<dbReference type="EMBL" id="CAADRA010005444">
    <property type="protein sequence ID" value="VFT89900.1"/>
    <property type="molecule type" value="Genomic_DNA"/>
</dbReference>
<dbReference type="Pfam" id="PF00501">
    <property type="entry name" value="AMP-binding"/>
    <property type="match status" value="1"/>
</dbReference>
<dbReference type="Proteomes" id="UP000332933">
    <property type="component" value="Unassembled WGS sequence"/>
</dbReference>
<reference evidence="5 6" key="1">
    <citation type="submission" date="2019-03" db="EMBL/GenBank/DDBJ databases">
        <authorList>
            <person name="Gaulin E."/>
            <person name="Dumas B."/>
        </authorList>
    </citation>
    <scope>NUCLEOTIDE SEQUENCE [LARGE SCALE GENOMIC DNA]</scope>
    <source>
        <strain evidence="5">CBS 568.67</strain>
    </source>
</reference>
<dbReference type="PANTHER" id="PTHR43272:SF33">
    <property type="entry name" value="AMP-BINDING DOMAIN-CONTAINING PROTEIN-RELATED"/>
    <property type="match status" value="1"/>
</dbReference>
<keyword evidence="2" id="KW-0067">ATP-binding</keyword>
<dbReference type="Gene3D" id="3.40.50.12780">
    <property type="entry name" value="N-terminal domain of ligase-like"/>
    <property type="match status" value="1"/>
</dbReference>
<dbReference type="InterPro" id="IPR020845">
    <property type="entry name" value="AMP-binding_CS"/>
</dbReference>
<dbReference type="OrthoDB" id="189102at2759"/>
<evidence type="ECO:0000256" key="1">
    <source>
        <dbReference type="ARBA" id="ARBA00022741"/>
    </source>
</evidence>
<evidence type="ECO:0000313" key="5">
    <source>
        <dbReference type="EMBL" id="VFT89900.1"/>
    </source>
</evidence>
<protein>
    <submittedName>
        <fullName evidence="5">Aste57867_13055 protein</fullName>
    </submittedName>
</protein>
<feature type="domain" description="AMP-dependent synthetase/ligase" evidence="3">
    <location>
        <begin position="103"/>
        <end position="529"/>
    </location>
</feature>
<dbReference type="GO" id="GO:0016020">
    <property type="term" value="C:membrane"/>
    <property type="evidence" value="ECO:0007669"/>
    <property type="project" value="TreeGrafter"/>
</dbReference>
<dbReference type="GO" id="GO:0005783">
    <property type="term" value="C:endoplasmic reticulum"/>
    <property type="evidence" value="ECO:0007669"/>
    <property type="project" value="TreeGrafter"/>
</dbReference>
<dbReference type="GO" id="GO:0004467">
    <property type="term" value="F:long-chain fatty acid-CoA ligase activity"/>
    <property type="evidence" value="ECO:0007669"/>
    <property type="project" value="TreeGrafter"/>
</dbReference>
<evidence type="ECO:0000259" key="3">
    <source>
        <dbReference type="Pfam" id="PF00501"/>
    </source>
</evidence>
<sequence length="717" mass="77428">MLSSLLANPAPAIAVAAGAVAALVYTTHPSNTNTSPEDQIPRGYVQVDERQTKPGHGPVYRVGTVPTPAYPSMLHSLQAAVEEASSRNFLGHRTYDVNGNALAYVWETYAQVYQRIENLAKGLAHEKMLETTADGDRPLCLYMKNRPEWVMGQYAAMLCGGFGVALYDTLGEAATQFILNQTLSPTVLCTTVEWPTLLALKSGAPTLRHVVLVDVDTIDCTMTSAAAAAGIKLYALAQVESIGATKETLVSTMPSPKDIYALLYTSGTTGSPKGVPITHEMVMTVVLAVTERAAVGKGQEFFSSNALHLSYLPLAHSIEHLLHVVVITNRGAIAYYQGNVLKLVDDLVAIRPTAFVSVPRLLNKMYDKIIGGAHAKGGIQSWLFNLALSTKLANLKRGTRTHAVFDALVFSKIRQKLGLDRACGFISGSAPLSPAVMDFFSIFFYDGPAAEGYGLTETAGVTNIDYYAHTDSGTIGPPLTSTELKLVSVPDMGYNVTDTTHGDDDATRIPVHGRGELCMRGPNVFSGYYKAPEKTAEVVDHDGWFHSGDIAVWTTNGCVKIVDRKKNIFKLSQGEYVSPDKIENALVTNSYVGQIFVYGDSLHSLLVAIVVPDEAAVVELAHSLGVTGSLETLYANKQVTDAVLTSLDALGIERKLYGFERVKAIKLTTNAFSVENDMLTATFKLKRTEAKKAFLNDIADLYEQCGDLIAGQNLRQG</sequence>
<dbReference type="PANTHER" id="PTHR43272">
    <property type="entry name" value="LONG-CHAIN-FATTY-ACID--COA LIGASE"/>
    <property type="match status" value="1"/>
</dbReference>
<dbReference type="InterPro" id="IPR000873">
    <property type="entry name" value="AMP-dep_synth/lig_dom"/>
</dbReference>
<name>A0A485KY21_9STRA</name>
<gene>
    <name evidence="5" type="primary">Aste57867_13055</name>
    <name evidence="4" type="ORF">As57867_013007</name>
    <name evidence="5" type="ORF">ASTE57867_13055</name>
</gene>